<dbReference type="PROSITE" id="PS00678">
    <property type="entry name" value="WD_REPEATS_1"/>
    <property type="match status" value="3"/>
</dbReference>
<feature type="repeat" description="WD" evidence="3">
    <location>
        <begin position="452"/>
        <end position="493"/>
    </location>
</feature>
<keyword evidence="1 3" id="KW-0853">WD repeat</keyword>
<dbReference type="SUPFAM" id="SSF50494">
    <property type="entry name" value="Trypsin-like serine proteases"/>
    <property type="match status" value="1"/>
</dbReference>
<dbReference type="STRING" id="1229662.W3WQI6"/>
<accession>W3WQI6</accession>
<dbReference type="InterPro" id="IPR009003">
    <property type="entry name" value="Peptidase_S1_PA"/>
</dbReference>
<evidence type="ECO:0000313" key="6">
    <source>
        <dbReference type="Proteomes" id="UP000030651"/>
    </source>
</evidence>
<feature type="region of interest" description="Disordered" evidence="4">
    <location>
        <begin position="222"/>
        <end position="260"/>
    </location>
</feature>
<name>W3WQI6_PESFW</name>
<dbReference type="InterPro" id="IPR001680">
    <property type="entry name" value="WD40_rpt"/>
</dbReference>
<dbReference type="PANTHER" id="PTHR19879:SF9">
    <property type="entry name" value="TRANSCRIPTION INITIATION FACTOR TFIID SUBUNIT 5"/>
    <property type="match status" value="1"/>
</dbReference>
<evidence type="ECO:0000256" key="4">
    <source>
        <dbReference type="SAM" id="MobiDB-lite"/>
    </source>
</evidence>
<dbReference type="InterPro" id="IPR015943">
    <property type="entry name" value="WD40/YVTN_repeat-like_dom_sf"/>
</dbReference>
<dbReference type="OrthoDB" id="4779884at2759"/>
<keyword evidence="2" id="KW-0677">Repeat</keyword>
<protein>
    <submittedName>
        <fullName evidence="5">Uncharacterized protein</fullName>
    </submittedName>
</protein>
<dbReference type="Pfam" id="PF00400">
    <property type="entry name" value="WD40"/>
    <property type="match status" value="4"/>
</dbReference>
<dbReference type="PRINTS" id="PR00320">
    <property type="entry name" value="GPROTEINBRPT"/>
</dbReference>
<proteinExistence type="predicted"/>
<evidence type="ECO:0000256" key="3">
    <source>
        <dbReference type="PROSITE-ProRule" id="PRU00221"/>
    </source>
</evidence>
<dbReference type="SUPFAM" id="SSF50998">
    <property type="entry name" value="Quinoprotein alcohol dehydrogenase-like"/>
    <property type="match status" value="1"/>
</dbReference>
<reference evidence="6" key="1">
    <citation type="journal article" date="2015" name="BMC Genomics">
        <title>Genomic and transcriptomic analysis of the endophytic fungus Pestalotiopsis fici reveals its lifestyle and high potential for synthesis of natural products.</title>
        <authorList>
            <person name="Wang X."/>
            <person name="Zhang X."/>
            <person name="Liu L."/>
            <person name="Xiang M."/>
            <person name="Wang W."/>
            <person name="Sun X."/>
            <person name="Che Y."/>
            <person name="Guo L."/>
            <person name="Liu G."/>
            <person name="Guo L."/>
            <person name="Wang C."/>
            <person name="Yin W.B."/>
            <person name="Stadler M."/>
            <person name="Zhang X."/>
            <person name="Liu X."/>
        </authorList>
    </citation>
    <scope>NUCLEOTIDE SEQUENCE [LARGE SCALE GENOMIC DNA]</scope>
    <source>
        <strain evidence="6">W106-1 / CGMCC3.15140</strain>
    </source>
</reference>
<dbReference type="EMBL" id="KI912117">
    <property type="protein sequence ID" value="ETS76145.1"/>
    <property type="molecule type" value="Genomic_DNA"/>
</dbReference>
<feature type="repeat" description="WD" evidence="3">
    <location>
        <begin position="638"/>
        <end position="679"/>
    </location>
</feature>
<dbReference type="HOGENOM" id="CLU_364121_0_0_1"/>
<dbReference type="RefSeq" id="XP_007838304.1">
    <property type="nucleotide sequence ID" value="XM_007840113.1"/>
</dbReference>
<dbReference type="KEGG" id="pfy:PFICI_11532"/>
<evidence type="ECO:0000256" key="2">
    <source>
        <dbReference type="ARBA" id="ARBA00022737"/>
    </source>
</evidence>
<dbReference type="PROSITE" id="PS50082">
    <property type="entry name" value="WD_REPEATS_2"/>
    <property type="match status" value="3"/>
</dbReference>
<dbReference type="InterPro" id="IPR011047">
    <property type="entry name" value="Quinoprotein_ADH-like_sf"/>
</dbReference>
<dbReference type="SMART" id="SM00320">
    <property type="entry name" value="WD40"/>
    <property type="match status" value="5"/>
</dbReference>
<dbReference type="eggNOG" id="KOG0266">
    <property type="taxonomic scope" value="Eukaryota"/>
</dbReference>
<dbReference type="InterPro" id="IPR019775">
    <property type="entry name" value="WD40_repeat_CS"/>
</dbReference>
<organism evidence="5 6">
    <name type="scientific">Pestalotiopsis fici (strain W106-1 / CGMCC3.15140)</name>
    <dbReference type="NCBI Taxonomy" id="1229662"/>
    <lineage>
        <taxon>Eukaryota</taxon>
        <taxon>Fungi</taxon>
        <taxon>Dikarya</taxon>
        <taxon>Ascomycota</taxon>
        <taxon>Pezizomycotina</taxon>
        <taxon>Sordariomycetes</taxon>
        <taxon>Xylariomycetidae</taxon>
        <taxon>Amphisphaeriales</taxon>
        <taxon>Sporocadaceae</taxon>
        <taxon>Pestalotiopsis</taxon>
    </lineage>
</organism>
<dbReference type="CDD" id="cd00200">
    <property type="entry name" value="WD40"/>
    <property type="match status" value="1"/>
</dbReference>
<dbReference type="GeneID" id="19276545"/>
<evidence type="ECO:0000313" key="5">
    <source>
        <dbReference type="EMBL" id="ETS76145.1"/>
    </source>
</evidence>
<dbReference type="AlphaFoldDB" id="W3WQI6"/>
<dbReference type="PROSITE" id="PS50294">
    <property type="entry name" value="WD_REPEATS_REGION"/>
    <property type="match status" value="3"/>
</dbReference>
<dbReference type="PANTHER" id="PTHR19879">
    <property type="entry name" value="TRANSCRIPTION INITIATION FACTOR TFIID"/>
    <property type="match status" value="1"/>
</dbReference>
<keyword evidence="6" id="KW-1185">Reference proteome</keyword>
<dbReference type="Gene3D" id="2.130.10.10">
    <property type="entry name" value="YVTN repeat-like/Quinoprotein amine dehydrogenase"/>
    <property type="match status" value="2"/>
</dbReference>
<feature type="repeat" description="WD" evidence="3">
    <location>
        <begin position="680"/>
        <end position="721"/>
    </location>
</feature>
<gene>
    <name evidence="5" type="ORF">PFICI_11532</name>
</gene>
<dbReference type="InParanoid" id="W3WQI6"/>
<sequence>MSYWEATGPALEAYNQLIPRIYKTLEERQGPLPNSDFIWFGLYMVGPDMETAMPHIMFTGENKVARKRAMKIIKESRLLAEHPGMHVGQWAEPPHIGNQTLCGGTTSTKAFNGRNLDESRRYWVQLEQFLTGSRRSTSLKIHFDHGTVSATSGLGWELDDVQYWLTAAHIFRDPRLWENLHHNESDTSSSEFEFDGFRDYDVHMNYDATPATEGHPTILSTDEEGTVHPLSPSSDVIHRGSKSHTAESQGTKHLKAQTSGASTRTMLTSIHISLKDCLFTSTALDYALFKSPYGSYHKPYRGMELLTSALIVEPTEQGSIAQVHSSHGILSGTIKKSATHVLLPGSTRYQEVFVAYLDSGVRAGDSGAVVANETGQVYGHIVSGSSTSVAFVVPLSHVYNDIIQQSHNKSHAGWSQYMKSLEGLPNLGRDKYPTSWAQIMLDKRWIAYLGTLKGHKGLVRSMAMSANGQFMASSSADATVRIWNIQTGAQQQEIANRMGRFPSLAISATGQFVAFTTDDHFVQTLDVKTGAIQSVIGVGSAEGPVSSVAMSANGQFVAINQYVELRTITTDNQWVGTVSIWNIFTGTKEYDLQWRCSKAYAYIPMAISSNGQFVALASSPDGVVRVWDAKLGQGEYLLKGHRGWINSLVISPNGVSVISAGNDRTVRIWDVKTGAEQRRLVGHRSPIKLLAVSTNGQYVISSSEDGMVRIWDFRTGQKKQTVQDLRGRIQAVAVSRTGRFLISASEANLLFVWQWTPIERASEASRV</sequence>
<dbReference type="InterPro" id="IPR020472">
    <property type="entry name" value="WD40_PAC1"/>
</dbReference>
<dbReference type="Proteomes" id="UP000030651">
    <property type="component" value="Unassembled WGS sequence"/>
</dbReference>
<feature type="compositionally biased region" description="Polar residues" evidence="4">
    <location>
        <begin position="246"/>
        <end position="260"/>
    </location>
</feature>
<evidence type="ECO:0000256" key="1">
    <source>
        <dbReference type="ARBA" id="ARBA00022574"/>
    </source>
</evidence>